<dbReference type="STRING" id="1293598.IV56_GL001553"/>
<protein>
    <submittedName>
        <fullName evidence="2">4-carboxymuconolactone decarboxylase</fullName>
    </submittedName>
</protein>
<dbReference type="InterPro" id="IPR003779">
    <property type="entry name" value="CMD-like"/>
</dbReference>
<dbReference type="Pfam" id="PF02627">
    <property type="entry name" value="CMD"/>
    <property type="match status" value="1"/>
</dbReference>
<dbReference type="Proteomes" id="UP000050969">
    <property type="component" value="Unassembled WGS sequence"/>
</dbReference>
<dbReference type="GO" id="GO:0051920">
    <property type="term" value="F:peroxiredoxin activity"/>
    <property type="evidence" value="ECO:0007669"/>
    <property type="project" value="InterPro"/>
</dbReference>
<dbReference type="OrthoDB" id="9802489at2"/>
<dbReference type="InterPro" id="IPR052512">
    <property type="entry name" value="4CMD/NDH-1_regulator"/>
</dbReference>
<accession>A0A0R2N3S7</accession>
<dbReference type="AlphaFoldDB" id="A0A0R2N3S7"/>
<dbReference type="PANTHER" id="PTHR33570">
    <property type="entry name" value="4-CARBOXYMUCONOLACTONE DECARBOXYLASE FAMILY PROTEIN"/>
    <property type="match status" value="1"/>
</dbReference>
<gene>
    <name evidence="2" type="ORF">IV56_GL001553</name>
</gene>
<dbReference type="SUPFAM" id="SSF69118">
    <property type="entry name" value="AhpD-like"/>
    <property type="match status" value="1"/>
</dbReference>
<reference evidence="2 3" key="1">
    <citation type="journal article" date="2015" name="Genome Announc.">
        <title>Expanding the biotechnology potential of lactobacilli through comparative genomics of 213 strains and associated genera.</title>
        <authorList>
            <person name="Sun Z."/>
            <person name="Harris H.M."/>
            <person name="McCann A."/>
            <person name="Guo C."/>
            <person name="Argimon S."/>
            <person name="Zhang W."/>
            <person name="Yang X."/>
            <person name="Jeffery I.B."/>
            <person name="Cooney J.C."/>
            <person name="Kagawa T.F."/>
            <person name="Liu W."/>
            <person name="Song Y."/>
            <person name="Salvetti E."/>
            <person name="Wrobel A."/>
            <person name="Rasinkangas P."/>
            <person name="Parkhill J."/>
            <person name="Rea M.C."/>
            <person name="O'Sullivan O."/>
            <person name="Ritari J."/>
            <person name="Douillard F.P."/>
            <person name="Paul Ross R."/>
            <person name="Yang R."/>
            <person name="Briner A.E."/>
            <person name="Felis G.E."/>
            <person name="de Vos W.M."/>
            <person name="Barrangou R."/>
            <person name="Klaenhammer T.R."/>
            <person name="Caufield P.W."/>
            <person name="Cui Y."/>
            <person name="Zhang H."/>
            <person name="O'Toole P.W."/>
        </authorList>
    </citation>
    <scope>NUCLEOTIDE SEQUENCE [LARGE SCALE GENOMIC DNA]</scope>
    <source>
        <strain evidence="2 3">DSM 24301</strain>
    </source>
</reference>
<evidence type="ECO:0000259" key="1">
    <source>
        <dbReference type="Pfam" id="PF02627"/>
    </source>
</evidence>
<dbReference type="RefSeq" id="WP_054776534.1">
    <property type="nucleotide sequence ID" value="NZ_BBBX01000001.1"/>
</dbReference>
<dbReference type="EMBL" id="JQCE01000005">
    <property type="protein sequence ID" value="KRO18419.1"/>
    <property type="molecule type" value="Genomic_DNA"/>
</dbReference>
<name>A0A0R2N3S7_9LACO</name>
<feature type="domain" description="Carboxymuconolactone decarboxylase-like" evidence="1">
    <location>
        <begin position="17"/>
        <end position="101"/>
    </location>
</feature>
<comment type="caution">
    <text evidence="2">The sequence shown here is derived from an EMBL/GenBank/DDBJ whole genome shotgun (WGS) entry which is preliminary data.</text>
</comment>
<organism evidence="2 3">
    <name type="scientific">Lacticaseibacillus saniviri JCM 17471 = DSM 24301</name>
    <dbReference type="NCBI Taxonomy" id="1293598"/>
    <lineage>
        <taxon>Bacteria</taxon>
        <taxon>Bacillati</taxon>
        <taxon>Bacillota</taxon>
        <taxon>Bacilli</taxon>
        <taxon>Lactobacillales</taxon>
        <taxon>Lactobacillaceae</taxon>
        <taxon>Lacticaseibacillus</taxon>
    </lineage>
</organism>
<proteinExistence type="predicted"/>
<dbReference type="PATRIC" id="fig|1293598.4.peg.1618"/>
<dbReference type="InterPro" id="IPR029032">
    <property type="entry name" value="AhpD-like"/>
</dbReference>
<dbReference type="PANTHER" id="PTHR33570:SF9">
    <property type="entry name" value="BLL4600 PROTEIN"/>
    <property type="match status" value="1"/>
</dbReference>
<evidence type="ECO:0000313" key="2">
    <source>
        <dbReference type="EMBL" id="KRO18419.1"/>
    </source>
</evidence>
<keyword evidence="3" id="KW-1185">Reference proteome</keyword>
<evidence type="ECO:0000313" key="3">
    <source>
        <dbReference type="Proteomes" id="UP000050969"/>
    </source>
</evidence>
<sequence>MVQKQTAGRDQLGDLAPQFAALNDDVLFGEVWAKESELSARDRSLITCASLMSQGLFPQLEAHMKLAKTNGVTKQEMVALVTHLAFYAGWPKAWSAFDLVKAIYTEEGDK</sequence>
<dbReference type="Gene3D" id="1.20.1290.10">
    <property type="entry name" value="AhpD-like"/>
    <property type="match status" value="1"/>
</dbReference>